<dbReference type="HOGENOM" id="CLU_1220824_0_0_1"/>
<name>B4IGL0_DROSE</name>
<evidence type="ECO:0000256" key="2">
    <source>
        <dbReference type="SAM" id="SignalP"/>
    </source>
</evidence>
<feature type="region of interest" description="Disordered" evidence="1">
    <location>
        <begin position="82"/>
        <end position="117"/>
    </location>
</feature>
<dbReference type="EMBL" id="CH480836">
    <property type="protein sequence ID" value="EDW48960.1"/>
    <property type="molecule type" value="Genomic_DNA"/>
</dbReference>
<protein>
    <submittedName>
        <fullName evidence="3">GM11592</fullName>
    </submittedName>
</protein>
<dbReference type="GO" id="GO:0007304">
    <property type="term" value="P:chorion-containing eggshell formation"/>
    <property type="evidence" value="ECO:0007669"/>
    <property type="project" value="EnsemblMetazoa"/>
</dbReference>
<evidence type="ECO:0000313" key="4">
    <source>
        <dbReference type="Proteomes" id="UP000001292"/>
    </source>
</evidence>
<feature type="signal peptide" evidence="2">
    <location>
        <begin position="1"/>
        <end position="19"/>
    </location>
</feature>
<gene>
    <name evidence="3" type="primary">Dsec\GM11592</name>
    <name evidence="3" type="ORF">Dsec_GM11592</name>
</gene>
<organism evidence="4">
    <name type="scientific">Drosophila sechellia</name>
    <name type="common">Fruit fly</name>
    <dbReference type="NCBI Taxonomy" id="7238"/>
    <lineage>
        <taxon>Eukaryota</taxon>
        <taxon>Metazoa</taxon>
        <taxon>Ecdysozoa</taxon>
        <taxon>Arthropoda</taxon>
        <taxon>Hexapoda</taxon>
        <taxon>Insecta</taxon>
        <taxon>Pterygota</taxon>
        <taxon>Neoptera</taxon>
        <taxon>Endopterygota</taxon>
        <taxon>Diptera</taxon>
        <taxon>Brachycera</taxon>
        <taxon>Muscomorpha</taxon>
        <taxon>Ephydroidea</taxon>
        <taxon>Drosophilidae</taxon>
        <taxon>Drosophila</taxon>
        <taxon>Sophophora</taxon>
    </lineage>
</organism>
<dbReference type="AlphaFoldDB" id="B4IGL0"/>
<sequence>MFRAFAFTVLFTALTLSQGHMDDYLRFPDPGNIPRHNQRPCGPRVCGKSGHCYRSFESICDFNDYNLKMIFSGQELTTTLISKTTTSEPSTTSSTDSSTTTLNTDTSTTTTSTEASTTINPAAVKPVTVEVTNEDGQLVDIELAAMAVNPETGEPNCAEVTNVLITTGSRIVFQFTGCIVARVASRIITEPTTTFSTTVATTTQNTPYYQWYGGSAAYAQSQFLYTY</sequence>
<dbReference type="OMA" id="QDYETCG"/>
<accession>B4IGL0</accession>
<feature type="chain" id="PRO_5002807134" evidence="2">
    <location>
        <begin position="20"/>
        <end position="227"/>
    </location>
</feature>
<dbReference type="STRING" id="7238.B4IGL0"/>
<evidence type="ECO:0000313" key="3">
    <source>
        <dbReference type="EMBL" id="EDW48960.1"/>
    </source>
</evidence>
<dbReference type="Proteomes" id="UP000001292">
    <property type="component" value="Unassembled WGS sequence"/>
</dbReference>
<proteinExistence type="predicted"/>
<reference evidence="3 4" key="1">
    <citation type="journal article" date="2007" name="Nature">
        <title>Evolution of genes and genomes on the Drosophila phylogeny.</title>
        <authorList>
            <consortium name="Drosophila 12 Genomes Consortium"/>
            <person name="Clark A.G."/>
            <person name="Eisen M.B."/>
            <person name="Smith D.R."/>
            <person name="Bergman C.M."/>
            <person name="Oliver B."/>
            <person name="Markow T.A."/>
            <person name="Kaufman T.C."/>
            <person name="Kellis M."/>
            <person name="Gelbart W."/>
            <person name="Iyer V.N."/>
            <person name="Pollard D.A."/>
            <person name="Sackton T.B."/>
            <person name="Larracuente A.M."/>
            <person name="Singh N.D."/>
            <person name="Abad J.P."/>
            <person name="Abt D.N."/>
            <person name="Adryan B."/>
            <person name="Aguade M."/>
            <person name="Akashi H."/>
            <person name="Anderson W.W."/>
            <person name="Aquadro C.F."/>
            <person name="Ardell D.H."/>
            <person name="Arguello R."/>
            <person name="Artieri C.G."/>
            <person name="Barbash D.A."/>
            <person name="Barker D."/>
            <person name="Barsanti P."/>
            <person name="Batterham P."/>
            <person name="Batzoglou S."/>
            <person name="Begun D."/>
            <person name="Bhutkar A."/>
            <person name="Blanco E."/>
            <person name="Bosak S.A."/>
            <person name="Bradley R.K."/>
            <person name="Brand A.D."/>
            <person name="Brent M.R."/>
            <person name="Brooks A.N."/>
            <person name="Brown R.H."/>
            <person name="Butlin R.K."/>
            <person name="Caggese C."/>
            <person name="Calvi B.R."/>
            <person name="Bernardo de Carvalho A."/>
            <person name="Caspi A."/>
            <person name="Castrezana S."/>
            <person name="Celniker S.E."/>
            <person name="Chang J.L."/>
            <person name="Chapple C."/>
            <person name="Chatterji S."/>
            <person name="Chinwalla A."/>
            <person name="Civetta A."/>
            <person name="Clifton S.W."/>
            <person name="Comeron J.M."/>
            <person name="Costello J.C."/>
            <person name="Coyne J.A."/>
            <person name="Daub J."/>
            <person name="David R.G."/>
            <person name="Delcher A.L."/>
            <person name="Delehaunty K."/>
            <person name="Do C.B."/>
            <person name="Ebling H."/>
            <person name="Edwards K."/>
            <person name="Eickbush T."/>
            <person name="Evans J.D."/>
            <person name="Filipski A."/>
            <person name="Findeiss S."/>
            <person name="Freyhult E."/>
            <person name="Fulton L."/>
            <person name="Fulton R."/>
            <person name="Garcia A.C."/>
            <person name="Gardiner A."/>
            <person name="Garfield D.A."/>
            <person name="Garvin B.E."/>
            <person name="Gibson G."/>
            <person name="Gilbert D."/>
            <person name="Gnerre S."/>
            <person name="Godfrey J."/>
            <person name="Good R."/>
            <person name="Gotea V."/>
            <person name="Gravely B."/>
            <person name="Greenberg A.J."/>
            <person name="Griffiths-Jones S."/>
            <person name="Gross S."/>
            <person name="Guigo R."/>
            <person name="Gustafson E.A."/>
            <person name="Haerty W."/>
            <person name="Hahn M.W."/>
            <person name="Halligan D.L."/>
            <person name="Halpern A.L."/>
            <person name="Halter G.M."/>
            <person name="Han M.V."/>
            <person name="Heger A."/>
            <person name="Hillier L."/>
            <person name="Hinrichs A.S."/>
            <person name="Holmes I."/>
            <person name="Hoskins R.A."/>
            <person name="Hubisz M.J."/>
            <person name="Hultmark D."/>
            <person name="Huntley M.A."/>
            <person name="Jaffe D.B."/>
            <person name="Jagadeeshan S."/>
            <person name="Jeck W.R."/>
            <person name="Johnson J."/>
            <person name="Jones C.D."/>
            <person name="Jordan W.C."/>
            <person name="Karpen G.H."/>
            <person name="Kataoka E."/>
            <person name="Keightley P.D."/>
            <person name="Kheradpour P."/>
            <person name="Kirkness E.F."/>
            <person name="Koerich L.B."/>
            <person name="Kristiansen K."/>
            <person name="Kudrna D."/>
            <person name="Kulathinal R.J."/>
            <person name="Kumar S."/>
            <person name="Kwok R."/>
            <person name="Lander E."/>
            <person name="Langley C.H."/>
            <person name="Lapoint R."/>
            <person name="Lazzaro B.P."/>
            <person name="Lee S.J."/>
            <person name="Levesque L."/>
            <person name="Li R."/>
            <person name="Lin C.F."/>
            <person name="Lin M.F."/>
            <person name="Lindblad-Toh K."/>
            <person name="Llopart A."/>
            <person name="Long M."/>
            <person name="Low L."/>
            <person name="Lozovsky E."/>
            <person name="Lu J."/>
            <person name="Luo M."/>
            <person name="Machado C.A."/>
            <person name="Makalowski W."/>
            <person name="Marzo M."/>
            <person name="Matsuda M."/>
            <person name="Matzkin L."/>
            <person name="McAllister B."/>
            <person name="McBride C.S."/>
            <person name="McKernan B."/>
            <person name="McKernan K."/>
            <person name="Mendez-Lago M."/>
            <person name="Minx P."/>
            <person name="Mollenhauer M.U."/>
            <person name="Montooth K."/>
            <person name="Mount S.M."/>
            <person name="Mu X."/>
            <person name="Myers E."/>
            <person name="Negre B."/>
            <person name="Newfeld S."/>
            <person name="Nielsen R."/>
            <person name="Noor M.A."/>
            <person name="O'Grady P."/>
            <person name="Pachter L."/>
            <person name="Papaceit M."/>
            <person name="Parisi M.J."/>
            <person name="Parisi M."/>
            <person name="Parts L."/>
            <person name="Pedersen J.S."/>
            <person name="Pesole G."/>
            <person name="Phillippy A.M."/>
            <person name="Ponting C.P."/>
            <person name="Pop M."/>
            <person name="Porcelli D."/>
            <person name="Powell J.R."/>
            <person name="Prohaska S."/>
            <person name="Pruitt K."/>
            <person name="Puig M."/>
            <person name="Quesneville H."/>
            <person name="Ram K.R."/>
            <person name="Rand D."/>
            <person name="Rasmussen M.D."/>
            <person name="Reed L.K."/>
            <person name="Reenan R."/>
            <person name="Reily A."/>
            <person name="Remington K.A."/>
            <person name="Rieger T.T."/>
            <person name="Ritchie M.G."/>
            <person name="Robin C."/>
            <person name="Rogers Y.H."/>
            <person name="Rohde C."/>
            <person name="Rozas J."/>
            <person name="Rubenfield M.J."/>
            <person name="Ruiz A."/>
            <person name="Russo S."/>
            <person name="Salzberg S.L."/>
            <person name="Sanchez-Gracia A."/>
            <person name="Saranga D.J."/>
            <person name="Sato H."/>
            <person name="Schaeffer S.W."/>
            <person name="Schatz M.C."/>
            <person name="Schlenke T."/>
            <person name="Schwartz R."/>
            <person name="Segarra C."/>
            <person name="Singh R.S."/>
            <person name="Sirot L."/>
            <person name="Sirota M."/>
            <person name="Sisneros N.B."/>
            <person name="Smith C.D."/>
            <person name="Smith T.F."/>
            <person name="Spieth J."/>
            <person name="Stage D.E."/>
            <person name="Stark A."/>
            <person name="Stephan W."/>
            <person name="Strausberg R.L."/>
            <person name="Strempel S."/>
            <person name="Sturgill D."/>
            <person name="Sutton G."/>
            <person name="Sutton G.G."/>
            <person name="Tao W."/>
            <person name="Teichmann S."/>
            <person name="Tobari Y.N."/>
            <person name="Tomimura Y."/>
            <person name="Tsolas J.M."/>
            <person name="Valente V.L."/>
            <person name="Venter E."/>
            <person name="Venter J.C."/>
            <person name="Vicario S."/>
            <person name="Vieira F.G."/>
            <person name="Vilella A.J."/>
            <person name="Villasante A."/>
            <person name="Walenz B."/>
            <person name="Wang J."/>
            <person name="Wasserman M."/>
            <person name="Watts T."/>
            <person name="Wilson D."/>
            <person name="Wilson R.K."/>
            <person name="Wing R.A."/>
            <person name="Wolfner M.F."/>
            <person name="Wong A."/>
            <person name="Wong G.K."/>
            <person name="Wu C.I."/>
            <person name="Wu G."/>
            <person name="Yamamoto D."/>
            <person name="Yang H.P."/>
            <person name="Yang S.P."/>
            <person name="Yorke J.A."/>
            <person name="Yoshida K."/>
            <person name="Zdobnov E."/>
            <person name="Zhang P."/>
            <person name="Zhang Y."/>
            <person name="Zimin A.V."/>
            <person name="Baldwin J."/>
            <person name="Abdouelleil A."/>
            <person name="Abdulkadir J."/>
            <person name="Abebe A."/>
            <person name="Abera B."/>
            <person name="Abreu J."/>
            <person name="Acer S.C."/>
            <person name="Aftuck L."/>
            <person name="Alexander A."/>
            <person name="An P."/>
            <person name="Anderson E."/>
            <person name="Anderson S."/>
            <person name="Arachi H."/>
            <person name="Azer M."/>
            <person name="Bachantsang P."/>
            <person name="Barry A."/>
            <person name="Bayul T."/>
            <person name="Berlin A."/>
            <person name="Bessette D."/>
            <person name="Bloom T."/>
            <person name="Blye J."/>
            <person name="Boguslavskiy L."/>
            <person name="Bonnet C."/>
            <person name="Boukhgalter B."/>
            <person name="Bourzgui I."/>
            <person name="Brown A."/>
            <person name="Cahill P."/>
            <person name="Channer S."/>
            <person name="Cheshatsang Y."/>
            <person name="Chuda L."/>
            <person name="Citroen M."/>
            <person name="Collymore A."/>
            <person name="Cooke P."/>
            <person name="Costello M."/>
            <person name="D'Aco K."/>
            <person name="Daza R."/>
            <person name="De Haan G."/>
            <person name="DeGray S."/>
            <person name="DeMaso C."/>
            <person name="Dhargay N."/>
            <person name="Dooley K."/>
            <person name="Dooley E."/>
            <person name="Doricent M."/>
            <person name="Dorje P."/>
            <person name="Dorjee K."/>
            <person name="Dupes A."/>
            <person name="Elong R."/>
            <person name="Falk J."/>
            <person name="Farina A."/>
            <person name="Faro S."/>
            <person name="Ferguson D."/>
            <person name="Fisher S."/>
            <person name="Foley C.D."/>
            <person name="Franke A."/>
            <person name="Friedrich D."/>
            <person name="Gadbois L."/>
            <person name="Gearin G."/>
            <person name="Gearin C.R."/>
            <person name="Giannoukos G."/>
            <person name="Goode T."/>
            <person name="Graham J."/>
            <person name="Grandbois E."/>
            <person name="Grewal S."/>
            <person name="Gyaltsen K."/>
            <person name="Hafez N."/>
            <person name="Hagos B."/>
            <person name="Hall J."/>
            <person name="Henson C."/>
            <person name="Hollinger A."/>
            <person name="Honan T."/>
            <person name="Huard M.D."/>
            <person name="Hughes L."/>
            <person name="Hurhula B."/>
            <person name="Husby M.E."/>
            <person name="Kamat A."/>
            <person name="Kanga B."/>
            <person name="Kashin S."/>
            <person name="Khazanovich D."/>
            <person name="Kisner P."/>
            <person name="Lance K."/>
            <person name="Lara M."/>
            <person name="Lee W."/>
            <person name="Lennon N."/>
            <person name="Letendre F."/>
            <person name="LeVine R."/>
            <person name="Lipovsky A."/>
            <person name="Liu X."/>
            <person name="Liu J."/>
            <person name="Liu S."/>
            <person name="Lokyitsang T."/>
            <person name="Lokyitsang Y."/>
            <person name="Lubonja R."/>
            <person name="Lui A."/>
            <person name="MacDonald P."/>
            <person name="Magnisalis V."/>
            <person name="Maru K."/>
            <person name="Matthews C."/>
            <person name="McCusker W."/>
            <person name="McDonough S."/>
            <person name="Mehta T."/>
            <person name="Meldrim J."/>
            <person name="Meneus L."/>
            <person name="Mihai O."/>
            <person name="Mihalev A."/>
            <person name="Mihova T."/>
            <person name="Mittelman R."/>
            <person name="Mlenga V."/>
            <person name="Montmayeur A."/>
            <person name="Mulrain L."/>
            <person name="Navidi A."/>
            <person name="Naylor J."/>
            <person name="Negash T."/>
            <person name="Nguyen T."/>
            <person name="Nguyen N."/>
            <person name="Nicol R."/>
            <person name="Norbu C."/>
            <person name="Norbu N."/>
            <person name="Novod N."/>
            <person name="O'Neill B."/>
            <person name="Osman S."/>
            <person name="Markiewicz E."/>
            <person name="Oyono O.L."/>
            <person name="Patti C."/>
            <person name="Phunkhang P."/>
            <person name="Pierre F."/>
            <person name="Priest M."/>
            <person name="Raghuraman S."/>
            <person name="Rege F."/>
            <person name="Reyes R."/>
            <person name="Rise C."/>
            <person name="Rogov P."/>
            <person name="Ross K."/>
            <person name="Ryan E."/>
            <person name="Settipalli S."/>
            <person name="Shea T."/>
            <person name="Sherpa N."/>
            <person name="Shi L."/>
            <person name="Shih D."/>
            <person name="Sparrow T."/>
            <person name="Spaulding J."/>
            <person name="Stalker J."/>
            <person name="Stange-Thomann N."/>
            <person name="Stavropoulos S."/>
            <person name="Stone C."/>
            <person name="Strader C."/>
            <person name="Tesfaye S."/>
            <person name="Thomson T."/>
            <person name="Thoulutsang Y."/>
            <person name="Thoulutsang D."/>
            <person name="Topham K."/>
            <person name="Topping I."/>
            <person name="Tsamla T."/>
            <person name="Vassiliev H."/>
            <person name="Vo A."/>
            <person name="Wangchuk T."/>
            <person name="Wangdi T."/>
            <person name="Weiand M."/>
            <person name="Wilkinson J."/>
            <person name="Wilson A."/>
            <person name="Yadav S."/>
            <person name="Young G."/>
            <person name="Yu Q."/>
            <person name="Zembek L."/>
            <person name="Zhong D."/>
            <person name="Zimmer A."/>
            <person name="Zwirko Z."/>
            <person name="Jaffe D.B."/>
            <person name="Alvarez P."/>
            <person name="Brockman W."/>
            <person name="Butler J."/>
            <person name="Chin C."/>
            <person name="Gnerre S."/>
            <person name="Grabherr M."/>
            <person name="Kleber M."/>
            <person name="Mauceli E."/>
            <person name="MacCallum I."/>
        </authorList>
    </citation>
    <scope>NUCLEOTIDE SEQUENCE [LARGE SCALE GENOMIC DNA]</scope>
    <source>
        <strain evidence="4">Rob3c / Tucson 14021-0248.25</strain>
    </source>
</reference>
<keyword evidence="2" id="KW-0732">Signal</keyword>
<evidence type="ECO:0000256" key="1">
    <source>
        <dbReference type="SAM" id="MobiDB-lite"/>
    </source>
</evidence>
<keyword evidence="4" id="KW-1185">Reference proteome</keyword>